<protein>
    <submittedName>
        <fullName evidence="1">Sarcosine oxidase subunit gamma family protein</fullName>
    </submittedName>
</protein>
<keyword evidence="2" id="KW-1185">Reference proteome</keyword>
<name>A0ABU8XQ10_9PROT</name>
<dbReference type="NCBIfam" id="TIGR01375">
    <property type="entry name" value="soxG"/>
    <property type="match status" value="1"/>
</dbReference>
<sequence>MRDLQDQRRSPFAGLTAIPAPTAALAPLPPMARFVFRGRPAAVELAGKAFGVALPTTACRAAVADSRAALWLGPDEWLLLAAESEAAAIEQAFATALGDLPHSLVAVGHRNTALELVGPDAARVLNAGCPLDLSPDAFPVDGCTRTVLGKAEIVLWRTDPDRFHIEVWRSFARYVWQFLEEARRELAAEAALRQERGVEAGAGPRHVPELVAG</sequence>
<dbReference type="InterPro" id="IPR027266">
    <property type="entry name" value="TrmE/GcvT-like"/>
</dbReference>
<evidence type="ECO:0000313" key="1">
    <source>
        <dbReference type="EMBL" id="MEK0082999.1"/>
    </source>
</evidence>
<dbReference type="SUPFAM" id="SSF103025">
    <property type="entry name" value="Folate-binding domain"/>
    <property type="match status" value="1"/>
</dbReference>
<gene>
    <name evidence="1" type="primary">soxG</name>
    <name evidence="1" type="ORF">U1T56_07545</name>
</gene>
<dbReference type="Gene3D" id="3.30.1360.120">
    <property type="entry name" value="Probable tRNA modification gtpase trme, domain 1"/>
    <property type="match status" value="1"/>
</dbReference>
<comment type="caution">
    <text evidence="1">The sequence shown here is derived from an EMBL/GenBank/DDBJ whole genome shotgun (WGS) entry which is preliminary data.</text>
</comment>
<evidence type="ECO:0000313" key="2">
    <source>
        <dbReference type="Proteomes" id="UP001375743"/>
    </source>
</evidence>
<dbReference type="RefSeq" id="WP_418158852.1">
    <property type="nucleotide sequence ID" value="NZ_JBBLZC010000006.1"/>
</dbReference>
<dbReference type="Pfam" id="PF04268">
    <property type="entry name" value="SoxG"/>
    <property type="match status" value="1"/>
</dbReference>
<dbReference type="Proteomes" id="UP001375743">
    <property type="component" value="Unassembled WGS sequence"/>
</dbReference>
<reference evidence="1 2" key="1">
    <citation type="submission" date="2024-01" db="EMBL/GenBank/DDBJ databases">
        <title>Multi-omics insights into the function and evolution of sodium benzoate biodegradation pathways in Benzoatithermus flavus gen. nov., sp. nov. from hot spring.</title>
        <authorList>
            <person name="Hu C.-J."/>
            <person name="Li W.-J."/>
        </authorList>
    </citation>
    <scope>NUCLEOTIDE SEQUENCE [LARGE SCALE GENOMIC DNA]</scope>
    <source>
        <strain evidence="1 2">SYSU G07066</strain>
    </source>
</reference>
<organism evidence="1 2">
    <name type="scientific">Benzoatithermus flavus</name>
    <dbReference type="NCBI Taxonomy" id="3108223"/>
    <lineage>
        <taxon>Bacteria</taxon>
        <taxon>Pseudomonadati</taxon>
        <taxon>Pseudomonadota</taxon>
        <taxon>Alphaproteobacteria</taxon>
        <taxon>Geminicoccales</taxon>
        <taxon>Geminicoccaceae</taxon>
        <taxon>Benzoatithermus</taxon>
    </lineage>
</organism>
<accession>A0ABU8XQ10</accession>
<dbReference type="InterPro" id="IPR006280">
    <property type="entry name" value="SoxG_het"/>
</dbReference>
<proteinExistence type="predicted"/>
<dbReference type="InterPro" id="IPR007375">
    <property type="entry name" value="SoxG"/>
</dbReference>
<dbReference type="Gene3D" id="3.30.70.1520">
    <property type="entry name" value="Heterotetrameric sarcosine oxidase"/>
    <property type="match status" value="1"/>
</dbReference>
<dbReference type="EMBL" id="JBBLZC010000006">
    <property type="protein sequence ID" value="MEK0082999.1"/>
    <property type="molecule type" value="Genomic_DNA"/>
</dbReference>